<dbReference type="EMBL" id="JBALHR010000051">
    <property type="protein sequence ID" value="MEH7830582.1"/>
    <property type="molecule type" value="Genomic_DNA"/>
</dbReference>
<dbReference type="Proteomes" id="UP001431963">
    <property type="component" value="Unassembled WGS sequence"/>
</dbReference>
<dbReference type="RefSeq" id="WP_335425622.1">
    <property type="nucleotide sequence ID" value="NZ_JBALHR010000051.1"/>
</dbReference>
<name>A0ABU8C0U4_9RHOB</name>
<keyword evidence="2" id="KW-1185">Reference proteome</keyword>
<feature type="non-terminal residue" evidence="1">
    <location>
        <position position="1"/>
    </location>
</feature>
<reference evidence="1" key="1">
    <citation type="submission" date="2024-02" db="EMBL/GenBank/DDBJ databases">
        <title>Genome sequences of strain Gemmobacter sp. JM10B15.</title>
        <authorList>
            <person name="Zhang M."/>
        </authorList>
    </citation>
    <scope>NUCLEOTIDE SEQUENCE</scope>
    <source>
        <strain evidence="1">JM10B15</strain>
    </source>
</reference>
<accession>A0ABU8C0U4</accession>
<evidence type="ECO:0000313" key="2">
    <source>
        <dbReference type="Proteomes" id="UP001431963"/>
    </source>
</evidence>
<feature type="non-terminal residue" evidence="1">
    <location>
        <position position="367"/>
    </location>
</feature>
<protein>
    <submittedName>
        <fullName evidence="1">Uncharacterized protein</fullName>
    </submittedName>
</protein>
<evidence type="ECO:0000313" key="1">
    <source>
        <dbReference type="EMBL" id="MEH7830582.1"/>
    </source>
</evidence>
<proteinExistence type="predicted"/>
<organism evidence="1 2">
    <name type="scientific">Gemmobacter denitrificans</name>
    <dbReference type="NCBI Taxonomy" id="3123040"/>
    <lineage>
        <taxon>Bacteria</taxon>
        <taxon>Pseudomonadati</taxon>
        <taxon>Pseudomonadota</taxon>
        <taxon>Alphaproteobacteria</taxon>
        <taxon>Rhodobacterales</taxon>
        <taxon>Paracoccaceae</taxon>
        <taxon>Gemmobacter</taxon>
    </lineage>
</organism>
<comment type="caution">
    <text evidence="1">The sequence shown here is derived from an EMBL/GenBank/DDBJ whole genome shotgun (WGS) entry which is preliminary data.</text>
</comment>
<gene>
    <name evidence="1" type="ORF">V6590_20775</name>
</gene>
<sequence>EEGVFLDATSRAERGLLTYGPSRAEIERARIAGRAPEERPREGRALEDALATMGRTADTMRSLSHVAALTGLPEIGEKIAEAEQALRRGGVLQPFPGDVATAERADLDRHFTGWMAEAEGKLRKMPVAGRKEMRDELYGYAVDIARGLGDARGAQLLQMMPQSAIYGMALEGDVLTRGKVDLPLRPGAAERLRAEIVAGARAIGLSGEGIARRLETGAANAWEERDWVCRDLMVIAGRRRLDLRDPDQGQRVAGAVQEFYDRAARATELTAVHETVPDNARLVRTLRSMGQIMQTEGRVTFRGEADAARFTAELHRQYGAGIVTALAAGRTDALASDVEDSTERQWIARALLSAARSHVAFGLTLKE</sequence>